<dbReference type="InterPro" id="IPR011032">
    <property type="entry name" value="GroES-like_sf"/>
</dbReference>
<keyword evidence="5" id="KW-0560">Oxidoreductase</keyword>
<comment type="cofactor">
    <cofactor evidence="1">
        <name>Zn(2+)</name>
        <dbReference type="ChEBI" id="CHEBI:29105"/>
    </cofactor>
</comment>
<reference evidence="8 9" key="1">
    <citation type="submission" date="2018-10" db="EMBL/GenBank/DDBJ databases">
        <title>Genome-guide identification and characterization of bacteria that degrade polycyclic aromatic hydrocarbons and resist hexavalent chromium simultaneously.</title>
        <authorList>
            <person name="Feng H."/>
        </authorList>
    </citation>
    <scope>NUCLEOTIDE SEQUENCE [LARGE SCALE GENOMIC DNA]</scope>
    <source>
        <strain evidence="8 9">J015</strain>
    </source>
</reference>
<dbReference type="Pfam" id="PF08240">
    <property type="entry name" value="ADH_N"/>
    <property type="match status" value="1"/>
</dbReference>
<protein>
    <submittedName>
        <fullName evidence="8">Zinc-binding alcohol dehydrogenase</fullName>
    </submittedName>
</protein>
<dbReference type="RefSeq" id="WP_120693662.1">
    <property type="nucleotide sequence ID" value="NZ_RBNH01000029.1"/>
</dbReference>
<evidence type="ECO:0000313" key="9">
    <source>
        <dbReference type="Proteomes" id="UP000273159"/>
    </source>
</evidence>
<evidence type="ECO:0000256" key="5">
    <source>
        <dbReference type="ARBA" id="ARBA00023002"/>
    </source>
</evidence>
<evidence type="ECO:0000256" key="3">
    <source>
        <dbReference type="ARBA" id="ARBA00022723"/>
    </source>
</evidence>
<dbReference type="SUPFAM" id="SSF51735">
    <property type="entry name" value="NAD(P)-binding Rossmann-fold domains"/>
    <property type="match status" value="1"/>
</dbReference>
<evidence type="ECO:0000259" key="7">
    <source>
        <dbReference type="Pfam" id="PF08240"/>
    </source>
</evidence>
<evidence type="ECO:0000256" key="1">
    <source>
        <dbReference type="ARBA" id="ARBA00001947"/>
    </source>
</evidence>
<evidence type="ECO:0000256" key="4">
    <source>
        <dbReference type="ARBA" id="ARBA00022833"/>
    </source>
</evidence>
<dbReference type="SUPFAM" id="SSF50129">
    <property type="entry name" value="GroES-like"/>
    <property type="match status" value="1"/>
</dbReference>
<dbReference type="Pfam" id="PF00107">
    <property type="entry name" value="ADH_zinc_N"/>
    <property type="match status" value="1"/>
</dbReference>
<feature type="domain" description="Alcohol dehydrogenase-like C-terminal" evidence="6">
    <location>
        <begin position="175"/>
        <end position="301"/>
    </location>
</feature>
<accession>A0A3B0F443</accession>
<keyword evidence="3" id="KW-0479">Metal-binding</keyword>
<dbReference type="Gene3D" id="3.90.180.10">
    <property type="entry name" value="Medium-chain alcohol dehydrogenases, catalytic domain"/>
    <property type="match status" value="1"/>
</dbReference>
<dbReference type="Proteomes" id="UP000273159">
    <property type="component" value="Unassembled WGS sequence"/>
</dbReference>
<dbReference type="InterPro" id="IPR036291">
    <property type="entry name" value="NAD(P)-bd_dom_sf"/>
</dbReference>
<sequence length="358" mass="36669">MKVLELKEFNRIEIAERPDPEPGPGQVLLDLVATGICGSDIHGYTGHNGRRVPGQVMGHETVGLISALGAGLNDPALTEGAVATFNPLISCGKCSLCSAGQQQHCPERTVIGVNPELVSAFAQKIVVPAGNVVVLNADNPIAYGALIEPLAVAFHAARRARIKAGDKVLITGGGPIGQSCVLAALHEGAARVLVSEPDAGRRELCVRIGAAVVDPAAGSLPELVSGEFGGPSDVTIDAAGITSTITGALESTRFGGVVLLVGMGAPRIELPAYKVSTEERELIGSFAYTARDFDDAAAWVNQGSTVLATLISREVSMDEADAAFRGLAAADGTPGKVIVRLDRSSEASAPAAVAASRA</sequence>
<dbReference type="Gene3D" id="3.40.50.720">
    <property type="entry name" value="NAD(P)-binding Rossmann-like Domain"/>
    <property type="match status" value="1"/>
</dbReference>
<dbReference type="GO" id="GO:0016491">
    <property type="term" value="F:oxidoreductase activity"/>
    <property type="evidence" value="ECO:0007669"/>
    <property type="project" value="UniProtKB-KW"/>
</dbReference>
<reference evidence="9" key="2">
    <citation type="submission" date="2018-10" db="EMBL/GenBank/DDBJ databases">
        <authorList>
            <person name="Wang Y."/>
            <person name="Wang J."/>
            <person name="Yang X."/>
            <person name="Wang Z."/>
            <person name="Huang Y."/>
        </authorList>
    </citation>
    <scope>NUCLEOTIDE SEQUENCE [LARGE SCALE GENOMIC DNA]</scope>
    <source>
        <strain evidence="9">J015</strain>
    </source>
</reference>
<evidence type="ECO:0000313" key="8">
    <source>
        <dbReference type="EMBL" id="RKO19964.1"/>
    </source>
</evidence>
<dbReference type="EMBL" id="RBNH01000029">
    <property type="protein sequence ID" value="RKO19964.1"/>
    <property type="molecule type" value="Genomic_DNA"/>
</dbReference>
<name>A0A3B0F443_PSEPS</name>
<proteinExistence type="inferred from homology"/>
<organism evidence="8 9">
    <name type="scientific">Pseudarthrobacter phenanthrenivorans</name>
    <name type="common">Arthrobacter phenanthrenivorans</name>
    <dbReference type="NCBI Taxonomy" id="361575"/>
    <lineage>
        <taxon>Bacteria</taxon>
        <taxon>Bacillati</taxon>
        <taxon>Actinomycetota</taxon>
        <taxon>Actinomycetes</taxon>
        <taxon>Micrococcales</taxon>
        <taxon>Micrococcaceae</taxon>
        <taxon>Pseudarthrobacter</taxon>
    </lineage>
</organism>
<evidence type="ECO:0000256" key="2">
    <source>
        <dbReference type="ARBA" id="ARBA00008072"/>
    </source>
</evidence>
<keyword evidence="4" id="KW-0862">Zinc</keyword>
<dbReference type="InterPro" id="IPR013154">
    <property type="entry name" value="ADH-like_N"/>
</dbReference>
<dbReference type="AlphaFoldDB" id="A0A3B0F443"/>
<feature type="domain" description="Alcohol dehydrogenase-like N-terminal" evidence="7">
    <location>
        <begin position="23"/>
        <end position="135"/>
    </location>
</feature>
<dbReference type="GO" id="GO:0046872">
    <property type="term" value="F:metal ion binding"/>
    <property type="evidence" value="ECO:0007669"/>
    <property type="project" value="UniProtKB-KW"/>
</dbReference>
<dbReference type="InterPro" id="IPR013149">
    <property type="entry name" value="ADH-like_C"/>
</dbReference>
<evidence type="ECO:0000259" key="6">
    <source>
        <dbReference type="Pfam" id="PF00107"/>
    </source>
</evidence>
<dbReference type="PANTHER" id="PTHR43161">
    <property type="entry name" value="SORBITOL DEHYDROGENASE"/>
    <property type="match status" value="1"/>
</dbReference>
<comment type="caution">
    <text evidence="8">The sequence shown here is derived from an EMBL/GenBank/DDBJ whole genome shotgun (WGS) entry which is preliminary data.</text>
</comment>
<comment type="similarity">
    <text evidence="2">Belongs to the zinc-containing alcohol dehydrogenase family.</text>
</comment>
<gene>
    <name evidence="8" type="ORF">D7Z96_19675</name>
</gene>